<gene>
    <name evidence="1" type="ORF">N5J46_03225</name>
</gene>
<dbReference type="InterPro" id="IPR045738">
    <property type="entry name" value="DUF6088"/>
</dbReference>
<sequence length="212" mass="23792">MPIDDNIKRLLVEAELKNLSAGSVFSIQDISVALSKKQLLSFLSAYLDQGEVSQVIPNIYYKVKFSNLFNPPRALPPDLSKVLAAITRLTGETFQYDGGYCANRLGLSTQVPLYHVLHTNGCSRRFKLAGVDVVLNHTDDQRLLQYPLQKVGMAISALYYLGPNVVDDKIIKAIKDQLSPEEYAKLLSADLPKWIKRLTSDYENWTATCIRL</sequence>
<dbReference type="EMBL" id="JAOCLH010000003">
    <property type="protein sequence ID" value="MDH2171455.1"/>
    <property type="molecule type" value="Genomic_DNA"/>
</dbReference>
<dbReference type="RefSeq" id="WP_227556820.1">
    <property type="nucleotide sequence ID" value="NZ_BKWH01000064.1"/>
</dbReference>
<proteinExistence type="predicted"/>
<organism evidence="1 2">
    <name type="scientific">Acinetobacter johnsonii</name>
    <dbReference type="NCBI Taxonomy" id="40214"/>
    <lineage>
        <taxon>Bacteria</taxon>
        <taxon>Pseudomonadati</taxon>
        <taxon>Pseudomonadota</taxon>
        <taxon>Gammaproteobacteria</taxon>
        <taxon>Moraxellales</taxon>
        <taxon>Moraxellaceae</taxon>
        <taxon>Acinetobacter</taxon>
    </lineage>
</organism>
<accession>A0AA42XBU8</accession>
<reference evidence="1" key="1">
    <citation type="submission" date="2022-09" db="EMBL/GenBank/DDBJ databases">
        <title>Intensive care unit water sources are persistently colonized with multi-drug resistant bacteria and are the site of extensive horizontal gene transfer of antibiotic resistance genes.</title>
        <authorList>
            <person name="Diorio-Toth L."/>
        </authorList>
    </citation>
    <scope>NUCLEOTIDE SEQUENCE</scope>
    <source>
        <strain evidence="1">GD03649</strain>
    </source>
</reference>
<dbReference type="Proteomes" id="UP001162261">
    <property type="component" value="Unassembled WGS sequence"/>
</dbReference>
<evidence type="ECO:0000313" key="2">
    <source>
        <dbReference type="Proteomes" id="UP001162261"/>
    </source>
</evidence>
<evidence type="ECO:0000313" key="1">
    <source>
        <dbReference type="EMBL" id="MDH2171455.1"/>
    </source>
</evidence>
<dbReference type="AlphaFoldDB" id="A0AA42XBU8"/>
<comment type="caution">
    <text evidence="1">The sequence shown here is derived from an EMBL/GenBank/DDBJ whole genome shotgun (WGS) entry which is preliminary data.</text>
</comment>
<protein>
    <submittedName>
        <fullName evidence="1">DUF6088 family protein</fullName>
    </submittedName>
</protein>
<name>A0AA42XBU8_ACIJO</name>
<dbReference type="Pfam" id="PF19570">
    <property type="entry name" value="DUF6088"/>
    <property type="match status" value="1"/>
</dbReference>